<dbReference type="Gene3D" id="1.20.1530.20">
    <property type="match status" value="1"/>
</dbReference>
<feature type="transmembrane region" description="Helical" evidence="7">
    <location>
        <begin position="230"/>
        <end position="263"/>
    </location>
</feature>
<gene>
    <name evidence="9" type="ORF">KDM92_11485</name>
</gene>
<dbReference type="SUPFAM" id="SSF51735">
    <property type="entry name" value="NAD(P)-binding Rossmann-fold domains"/>
    <property type="match status" value="1"/>
</dbReference>
<feature type="transmembrane region" description="Helical" evidence="7">
    <location>
        <begin position="117"/>
        <end position="136"/>
    </location>
</feature>
<evidence type="ECO:0000256" key="6">
    <source>
        <dbReference type="ARBA" id="ARBA00023136"/>
    </source>
</evidence>
<organism evidence="9 10">
    <name type="scientific">Undibacterium baiyunense</name>
    <dbReference type="NCBI Taxonomy" id="2828731"/>
    <lineage>
        <taxon>Bacteria</taxon>
        <taxon>Pseudomonadati</taxon>
        <taxon>Pseudomonadota</taxon>
        <taxon>Betaproteobacteria</taxon>
        <taxon>Burkholderiales</taxon>
        <taxon>Oxalobacteraceae</taxon>
        <taxon>Undibacterium</taxon>
    </lineage>
</organism>
<dbReference type="Proteomes" id="UP000680158">
    <property type="component" value="Unassembled WGS sequence"/>
</dbReference>
<feature type="transmembrane region" description="Helical" evidence="7">
    <location>
        <begin position="6"/>
        <end position="25"/>
    </location>
</feature>
<evidence type="ECO:0000256" key="2">
    <source>
        <dbReference type="ARBA" id="ARBA00005551"/>
    </source>
</evidence>
<dbReference type="InterPro" id="IPR036291">
    <property type="entry name" value="NAD(P)-bd_dom_sf"/>
</dbReference>
<feature type="transmembrane region" description="Helical" evidence="7">
    <location>
        <begin position="148"/>
        <end position="168"/>
    </location>
</feature>
<evidence type="ECO:0000256" key="7">
    <source>
        <dbReference type="SAM" id="Phobius"/>
    </source>
</evidence>
<dbReference type="PANTHER" id="PTHR42751">
    <property type="entry name" value="SODIUM/HYDROGEN EXCHANGER FAMILY/TRKA DOMAIN PROTEIN"/>
    <property type="match status" value="1"/>
</dbReference>
<evidence type="ECO:0000259" key="8">
    <source>
        <dbReference type="PROSITE" id="PS51201"/>
    </source>
</evidence>
<feature type="transmembrane region" description="Helical" evidence="7">
    <location>
        <begin position="336"/>
        <end position="359"/>
    </location>
</feature>
<feature type="transmembrane region" description="Helical" evidence="7">
    <location>
        <begin position="56"/>
        <end position="76"/>
    </location>
</feature>
<name>A0A941DJ81_9BURK</name>
<keyword evidence="5 7" id="KW-1133">Transmembrane helix</keyword>
<dbReference type="GO" id="GO:0016020">
    <property type="term" value="C:membrane"/>
    <property type="evidence" value="ECO:0007669"/>
    <property type="project" value="UniProtKB-SubCell"/>
</dbReference>
<dbReference type="Pfam" id="PF02254">
    <property type="entry name" value="TrkA_N"/>
    <property type="match status" value="1"/>
</dbReference>
<dbReference type="Pfam" id="PF00999">
    <property type="entry name" value="Na_H_Exchanger"/>
    <property type="match status" value="1"/>
</dbReference>
<evidence type="ECO:0000256" key="1">
    <source>
        <dbReference type="ARBA" id="ARBA00004141"/>
    </source>
</evidence>
<keyword evidence="10" id="KW-1185">Reference proteome</keyword>
<dbReference type="InterPro" id="IPR038770">
    <property type="entry name" value="Na+/solute_symporter_sf"/>
</dbReference>
<feature type="transmembrane region" description="Helical" evidence="7">
    <location>
        <begin position="371"/>
        <end position="390"/>
    </location>
</feature>
<sequence length="575" mass="61210">MTHNISLITTLAAGFGFALIFGFIAEKIKLPALVGYLVAGILIGPATPGFVADANIASQLSEIGVMLLMFGVGLHFSLKDLLAVKRIALPGAVLQMGLATGLGMLMAWWLGWSFGSGLVFGLSLSCASTVVLLKALEARGILDSMNGRIAVGWLVVEDLATVLFLVLLPALAGVLGGTVSTATPETPLWMALGKTLLQVAAFIVLMLVVGRRVLPWLLWQVSRTGSRELFTLSVIACAIGIAFGASALFSVSFALGAFFAGTVMRESEFSHRAAEESLPLRDAFSVLFFVSVGMLFDPVIVLEQPLRVLGVVAIIIFGKSLAAVALVIAFRYPLNTALTVAASLAQIGEFSFILAGLGVSLGLMPAEGMSLILASALISIALNPVLFATVEPIRRWALANSQLARNLEQRQDPYAELPQSTDNKYLQGQIVLVGYGRIGSRIGAALSAQHIPFVVAEQNRELVEKIRGQGIVAVSGNAADAIVLVQAHIHDAAMLVIATPDTLNARQMIHTARTLNPNIEIIMRADSADEMQLLKEETQANSDIVFLGEEELAKGMANHVLTRFLTDTVKDHKTH</sequence>
<dbReference type="GO" id="GO:0006813">
    <property type="term" value="P:potassium ion transport"/>
    <property type="evidence" value="ECO:0007669"/>
    <property type="project" value="InterPro"/>
</dbReference>
<dbReference type="InterPro" id="IPR006153">
    <property type="entry name" value="Cation/H_exchanger_TM"/>
</dbReference>
<evidence type="ECO:0000256" key="3">
    <source>
        <dbReference type="ARBA" id="ARBA00022448"/>
    </source>
</evidence>
<evidence type="ECO:0000313" key="10">
    <source>
        <dbReference type="Proteomes" id="UP000680158"/>
    </source>
</evidence>
<dbReference type="PANTHER" id="PTHR42751:SF1">
    <property type="entry name" value="CATION_PROTON ANTIPORTER YBAL-RELATED"/>
    <property type="match status" value="1"/>
</dbReference>
<keyword evidence="3" id="KW-0813">Transport</keyword>
<dbReference type="Gene3D" id="3.40.50.720">
    <property type="entry name" value="NAD(P)-binding Rossmann-like Domain"/>
    <property type="match status" value="1"/>
</dbReference>
<evidence type="ECO:0000313" key="9">
    <source>
        <dbReference type="EMBL" id="MBR7747207.1"/>
    </source>
</evidence>
<keyword evidence="4 7" id="KW-0812">Transmembrane</keyword>
<dbReference type="RefSeq" id="WP_212684547.1">
    <property type="nucleotide sequence ID" value="NZ_JAGSPM010000006.1"/>
</dbReference>
<dbReference type="InterPro" id="IPR003148">
    <property type="entry name" value="RCK_N"/>
</dbReference>
<dbReference type="PROSITE" id="PS51201">
    <property type="entry name" value="RCK_N"/>
    <property type="match status" value="1"/>
</dbReference>
<comment type="caution">
    <text evidence="9">The sequence shown here is derived from an EMBL/GenBank/DDBJ whole genome shotgun (WGS) entry which is preliminary data.</text>
</comment>
<feature type="transmembrane region" description="Helical" evidence="7">
    <location>
        <begin position="32"/>
        <end position="50"/>
    </location>
</feature>
<dbReference type="GO" id="GO:1902600">
    <property type="term" value="P:proton transmembrane transport"/>
    <property type="evidence" value="ECO:0007669"/>
    <property type="project" value="InterPro"/>
</dbReference>
<dbReference type="NCBIfam" id="NF007950">
    <property type="entry name" value="PRK10669.1"/>
    <property type="match status" value="1"/>
</dbReference>
<comment type="similarity">
    <text evidence="2">Belongs to the monovalent cation:proton antiporter 2 (CPA2) transporter (TC 2.A.37) family.</text>
</comment>
<dbReference type="GO" id="GO:0015297">
    <property type="term" value="F:antiporter activity"/>
    <property type="evidence" value="ECO:0007669"/>
    <property type="project" value="InterPro"/>
</dbReference>
<feature type="domain" description="RCK N-terminal" evidence="8">
    <location>
        <begin position="427"/>
        <end position="545"/>
    </location>
</feature>
<protein>
    <submittedName>
        <fullName evidence="9">Kef family K(+) transporter</fullName>
    </submittedName>
</protein>
<keyword evidence="6 7" id="KW-0472">Membrane</keyword>
<reference evidence="9 10" key="1">
    <citation type="submission" date="2021-04" db="EMBL/GenBank/DDBJ databases">
        <title>novel species isolated from subtropical streams in China.</title>
        <authorList>
            <person name="Lu H."/>
        </authorList>
    </citation>
    <scope>NUCLEOTIDE SEQUENCE [LARGE SCALE GENOMIC DNA]</scope>
    <source>
        <strain evidence="9 10">BYS107W</strain>
    </source>
</reference>
<evidence type="ECO:0000256" key="5">
    <source>
        <dbReference type="ARBA" id="ARBA00022989"/>
    </source>
</evidence>
<comment type="subcellular location">
    <subcellularLocation>
        <location evidence="1">Membrane</location>
        <topology evidence="1">Multi-pass membrane protein</topology>
    </subcellularLocation>
</comment>
<dbReference type="EMBL" id="JAGSPM010000006">
    <property type="protein sequence ID" value="MBR7747207.1"/>
    <property type="molecule type" value="Genomic_DNA"/>
</dbReference>
<evidence type="ECO:0000256" key="4">
    <source>
        <dbReference type="ARBA" id="ARBA00022692"/>
    </source>
</evidence>
<feature type="transmembrane region" description="Helical" evidence="7">
    <location>
        <begin position="188"/>
        <end position="209"/>
    </location>
</feature>
<feature type="transmembrane region" description="Helical" evidence="7">
    <location>
        <begin position="309"/>
        <end position="330"/>
    </location>
</feature>
<feature type="transmembrane region" description="Helical" evidence="7">
    <location>
        <begin position="283"/>
        <end position="302"/>
    </location>
</feature>
<accession>A0A941DJ81</accession>
<feature type="transmembrane region" description="Helical" evidence="7">
    <location>
        <begin position="88"/>
        <end position="111"/>
    </location>
</feature>
<proteinExistence type="inferred from homology"/>
<dbReference type="AlphaFoldDB" id="A0A941DJ81"/>